<dbReference type="PANTHER" id="PTHR37813">
    <property type="entry name" value="FELS-2 PROPHAGE PROTEIN"/>
    <property type="match status" value="1"/>
</dbReference>
<gene>
    <name evidence="4" type="ORF">CES85_1640</name>
</gene>
<name>A0A248UM23_9HYPH</name>
<dbReference type="InterPro" id="IPR010090">
    <property type="entry name" value="Phage_tape_meas"/>
</dbReference>
<keyword evidence="1" id="KW-1188">Viral release from host cell</keyword>
<evidence type="ECO:0000256" key="1">
    <source>
        <dbReference type="ARBA" id="ARBA00022612"/>
    </source>
</evidence>
<evidence type="ECO:0000256" key="2">
    <source>
        <dbReference type="SAM" id="MobiDB-lite"/>
    </source>
</evidence>
<dbReference type="RefSeq" id="WP_095447015.1">
    <property type="nucleotide sequence ID" value="NZ_CP022604.1"/>
</dbReference>
<dbReference type="OrthoDB" id="8429573at2"/>
<feature type="compositionally biased region" description="Gly residues" evidence="2">
    <location>
        <begin position="598"/>
        <end position="607"/>
    </location>
</feature>
<evidence type="ECO:0000259" key="3">
    <source>
        <dbReference type="Pfam" id="PF10145"/>
    </source>
</evidence>
<sequence>MGTLVSKLIVSLVNKISGPARVIGADLDRLHSRASRTSSALLRGPGGFSAAGSVRNLVAIGAGYVGLREGIGGTVGAAIKFEEAFADVRKVVDGTPAQIAVLRNEIVEMSKVIPTSVKGLSDIMAAAGQSNVPYEELGKFTEQVAKVSVAWETSEKDTSDALAKIKTQLNLSVDGVGLYADAINHLGNNTAAKAPDLVDFSKRVAATGKMFGFSATETLAFGGAMVAMGAETEVAATSFRNMGKALTKGDNTAKAARAAWARIGMSPKAAAKDMQKNAVKTTLKVLDAIGKLPEWERATNAFALFGEEARALMPVISDTKELRRQLGLVGREADYAGSAFQEYMVRADTTANVLELLGNKLSARGIKYGDTWLPTLKEFSLGVGDVVDTLDKRVGVIDKIQMALTGLVSGLGYGGTGGVREMVNDLGDILFGKAFEGDTSAFDQRMVDLAKLSNHARKIGSDIKSFVSDIGAGDISGAMTSLGSAFDKMSGSMTVGSALAIGLVGRGLMGISFGAIALAASPIGRITTVAFAAAKLIDAVKGADSIGAFADNLMKLSTVDWVMIGAGLLAVAGPIAKVAGLGGGPKAGGPTGAPPAGAGSGGSAPTAGGGWKSFARGGVFAVVAEKLGEYAIQSGLDALNDRVHTDEQKKKAADFNATHNRGISALWDRSFWLGDDDGKRPSFKETMAIDVNKYRPPASSSPENVNIVGTPPVALAAPVQTVPSGTQDVRVTNPPPAAQISVAVNVQTNASPSEIGAAVGNAISAKLQAASNGAYSDGGM</sequence>
<organism evidence="4 5">
    <name type="scientific">Ochrobactrum quorumnocens</name>
    <dbReference type="NCBI Taxonomy" id="271865"/>
    <lineage>
        <taxon>Bacteria</taxon>
        <taxon>Pseudomonadati</taxon>
        <taxon>Pseudomonadota</taxon>
        <taxon>Alphaproteobacteria</taxon>
        <taxon>Hyphomicrobiales</taxon>
        <taxon>Brucellaceae</taxon>
        <taxon>Brucella/Ochrobactrum group</taxon>
        <taxon>Ochrobactrum</taxon>
    </lineage>
</organism>
<dbReference type="Pfam" id="PF10145">
    <property type="entry name" value="PhageMin_Tail"/>
    <property type="match status" value="1"/>
</dbReference>
<dbReference type="NCBIfam" id="TIGR01760">
    <property type="entry name" value="tape_meas_TP901"/>
    <property type="match status" value="1"/>
</dbReference>
<proteinExistence type="predicted"/>
<feature type="region of interest" description="Disordered" evidence="2">
    <location>
        <begin position="587"/>
        <end position="607"/>
    </location>
</feature>
<accession>A0A248UM23</accession>
<feature type="domain" description="Phage tail tape measure protein" evidence="3">
    <location>
        <begin position="104"/>
        <end position="306"/>
    </location>
</feature>
<dbReference type="PANTHER" id="PTHR37813:SF1">
    <property type="entry name" value="FELS-2 PROPHAGE PROTEIN"/>
    <property type="match status" value="1"/>
</dbReference>
<evidence type="ECO:0000313" key="5">
    <source>
        <dbReference type="Proteomes" id="UP000215256"/>
    </source>
</evidence>
<dbReference type="KEGG" id="och:CES85_1640"/>
<reference evidence="4 5" key="1">
    <citation type="submission" date="2017-07" db="EMBL/GenBank/DDBJ databases">
        <title>Phylogenetic study on the rhizospheric bacterium Ochrobactrum sp. A44.</title>
        <authorList>
            <person name="Krzyzanowska D.M."/>
            <person name="Ossowicki A."/>
            <person name="Rajewska M."/>
            <person name="Maciag T."/>
            <person name="Kaczynski Z."/>
            <person name="Czerwicka M."/>
            <person name="Jafra S."/>
        </authorList>
    </citation>
    <scope>NUCLEOTIDE SEQUENCE [LARGE SCALE GENOMIC DNA]</scope>
    <source>
        <strain evidence="4 5">A44</strain>
    </source>
</reference>
<evidence type="ECO:0000313" key="4">
    <source>
        <dbReference type="EMBL" id="ASV87728.1"/>
    </source>
</evidence>
<protein>
    <submittedName>
        <fullName evidence="4">Phage tail tape measure protein, TP901 family, core region</fullName>
    </submittedName>
</protein>
<dbReference type="EMBL" id="CP022604">
    <property type="protein sequence ID" value="ASV87728.1"/>
    <property type="molecule type" value="Genomic_DNA"/>
</dbReference>
<dbReference type="AlphaFoldDB" id="A0A248UM23"/>
<dbReference type="Proteomes" id="UP000215256">
    <property type="component" value="Chromosome 1"/>
</dbReference>